<feature type="transmembrane region" description="Helical" evidence="7">
    <location>
        <begin position="115"/>
        <end position="135"/>
    </location>
</feature>
<dbReference type="InterPro" id="IPR010619">
    <property type="entry name" value="ThrE-like_N"/>
</dbReference>
<protein>
    <submittedName>
        <fullName evidence="9">Threonine/serine exporter family protein</fullName>
    </submittedName>
</protein>
<evidence type="ECO:0000256" key="3">
    <source>
        <dbReference type="ARBA" id="ARBA00022692"/>
    </source>
</evidence>
<keyword evidence="10" id="KW-1185">Reference proteome</keyword>
<proteinExistence type="inferred from homology"/>
<dbReference type="Proteomes" id="UP001477672">
    <property type="component" value="Unassembled WGS sequence"/>
</dbReference>
<dbReference type="PANTHER" id="PTHR34390:SF2">
    <property type="entry name" value="SUCCINATE TRANSPORTER SUBUNIT YJJP-RELATED"/>
    <property type="match status" value="1"/>
</dbReference>
<keyword evidence="5 7" id="KW-0472">Membrane</keyword>
<dbReference type="InterPro" id="IPR050539">
    <property type="entry name" value="ThrE_Dicarb/AminoAcid_Exp"/>
</dbReference>
<evidence type="ECO:0000256" key="5">
    <source>
        <dbReference type="ARBA" id="ARBA00023136"/>
    </source>
</evidence>
<evidence type="ECO:0000256" key="4">
    <source>
        <dbReference type="ARBA" id="ARBA00022989"/>
    </source>
</evidence>
<comment type="subcellular location">
    <subcellularLocation>
        <location evidence="1">Cell membrane</location>
        <topology evidence="1">Multi-pass membrane protein</topology>
    </subcellularLocation>
</comment>
<evidence type="ECO:0000256" key="7">
    <source>
        <dbReference type="SAM" id="Phobius"/>
    </source>
</evidence>
<keyword evidence="4 7" id="KW-1133">Transmembrane helix</keyword>
<dbReference type="Pfam" id="PF06738">
    <property type="entry name" value="ThrE"/>
    <property type="match status" value="1"/>
</dbReference>
<keyword evidence="2" id="KW-1003">Cell membrane</keyword>
<evidence type="ECO:0000256" key="1">
    <source>
        <dbReference type="ARBA" id="ARBA00004651"/>
    </source>
</evidence>
<accession>A0ABV1GEV2</accession>
<reference evidence="9 10" key="1">
    <citation type="submission" date="2024-03" db="EMBL/GenBank/DDBJ databases">
        <title>Human intestinal bacterial collection.</title>
        <authorList>
            <person name="Pauvert C."/>
            <person name="Hitch T.C.A."/>
            <person name="Clavel T."/>
        </authorList>
    </citation>
    <scope>NUCLEOTIDE SEQUENCE [LARGE SCALE GENOMIC DNA]</scope>
    <source>
        <strain evidence="9 10">CLA-JM-H11</strain>
    </source>
</reference>
<comment type="similarity">
    <text evidence="6">Belongs to the ThrE exporter (TC 2.A.79) family.</text>
</comment>
<dbReference type="PANTHER" id="PTHR34390">
    <property type="entry name" value="UPF0442 PROTEIN YJJB-RELATED"/>
    <property type="match status" value="1"/>
</dbReference>
<feature type="transmembrane region" description="Helical" evidence="7">
    <location>
        <begin position="237"/>
        <end position="260"/>
    </location>
</feature>
<feature type="transmembrane region" description="Helical" evidence="7">
    <location>
        <begin position="199"/>
        <end position="217"/>
    </location>
</feature>
<feature type="domain" description="Threonine/serine exporter-like N-terminal" evidence="8">
    <location>
        <begin position="10"/>
        <end position="252"/>
    </location>
</feature>
<evidence type="ECO:0000313" key="9">
    <source>
        <dbReference type="EMBL" id="MEQ2520223.1"/>
    </source>
</evidence>
<keyword evidence="3 7" id="KW-0812">Transmembrane</keyword>
<evidence type="ECO:0000256" key="6">
    <source>
        <dbReference type="ARBA" id="ARBA00034125"/>
    </source>
</evidence>
<name>A0ABV1GEV2_9FIRM</name>
<dbReference type="RefSeq" id="WP_349215693.1">
    <property type="nucleotide sequence ID" value="NZ_JBBMFA010000084.1"/>
</dbReference>
<feature type="transmembrane region" description="Helical" evidence="7">
    <location>
        <begin position="166"/>
        <end position="187"/>
    </location>
</feature>
<evidence type="ECO:0000256" key="2">
    <source>
        <dbReference type="ARBA" id="ARBA00022475"/>
    </source>
</evidence>
<organism evidence="9 10">
    <name type="scientific">Ruthenibacterium intestinale</name>
    <dbReference type="NCBI Taxonomy" id="3133163"/>
    <lineage>
        <taxon>Bacteria</taxon>
        <taxon>Bacillati</taxon>
        <taxon>Bacillota</taxon>
        <taxon>Clostridia</taxon>
        <taxon>Eubacteriales</taxon>
        <taxon>Oscillospiraceae</taxon>
        <taxon>Ruthenibacterium</taxon>
    </lineage>
</organism>
<evidence type="ECO:0000259" key="8">
    <source>
        <dbReference type="Pfam" id="PF06738"/>
    </source>
</evidence>
<dbReference type="EMBL" id="JBBMFA010000084">
    <property type="protein sequence ID" value="MEQ2520223.1"/>
    <property type="molecule type" value="Genomic_DNA"/>
</dbReference>
<sequence length="261" mass="27627">MAQQEQVARLAADAAQLLLESGGEIYRVQQTIEHIGRAYGAPDIHAYVVTNAIFVSLEKSEGGSVNEMRYVRTRSVHLSRVMAVNALSRRIAGGAVSLEQAQKELEDVRSLPASAVWLQVFACGVGTACFAYLFGGTAWDAFAAFWVGLVLQPFVLFLGKNGAGQFISNTLCAVLVAMASVLMMQMMRLVGVTCSLDKIIIGGIIPLVPGIALTNAIRDVANSDYVSGTIRAAEALLIAVSIALGVGFVLKLCALIPGVVL</sequence>
<evidence type="ECO:0000313" key="10">
    <source>
        <dbReference type="Proteomes" id="UP001477672"/>
    </source>
</evidence>
<comment type="caution">
    <text evidence="9">The sequence shown here is derived from an EMBL/GenBank/DDBJ whole genome shotgun (WGS) entry which is preliminary data.</text>
</comment>
<feature type="transmembrane region" description="Helical" evidence="7">
    <location>
        <begin position="141"/>
        <end position="159"/>
    </location>
</feature>
<gene>
    <name evidence="9" type="ORF">WMO24_07250</name>
</gene>